<sequence>MSWTGVWAVGAVPWVRVAEYAGDGSPASGAPVDRAEALLDLMGSDTAATAPFVATARKADPAAAMVPALADILPGFGGDFVVSPAEVPGIVAALRAVASPGSEERERLCAEAGAWMRAHGDEPDFRPEEVVDGLIAVMEAAAGCGQAVAGVSLRY</sequence>
<dbReference type="Proteomes" id="UP001527866">
    <property type="component" value="Unassembled WGS sequence"/>
</dbReference>
<comment type="caution">
    <text evidence="1">The sequence shown here is derived from an EMBL/GenBank/DDBJ whole genome shotgun (WGS) entry which is preliminary data.</text>
</comment>
<organism evidence="1 2">
    <name type="scientific">Nocardiopsis endophytica</name>
    <dbReference type="NCBI Taxonomy" id="3018445"/>
    <lineage>
        <taxon>Bacteria</taxon>
        <taxon>Bacillati</taxon>
        <taxon>Actinomycetota</taxon>
        <taxon>Actinomycetes</taxon>
        <taxon>Streptosporangiales</taxon>
        <taxon>Nocardiopsidaceae</taxon>
        <taxon>Nocardiopsis</taxon>
    </lineage>
</organism>
<name>A0ABT4U270_9ACTN</name>
<proteinExistence type="predicted"/>
<keyword evidence="2" id="KW-1185">Reference proteome</keyword>
<dbReference type="EMBL" id="JAQFWQ010000023">
    <property type="protein sequence ID" value="MDA2811053.1"/>
    <property type="molecule type" value="Genomic_DNA"/>
</dbReference>
<reference evidence="1 2" key="1">
    <citation type="submission" date="2023-01" db="EMBL/GenBank/DDBJ databases">
        <title>Draft genome sequence of Nocardiopsis sp. RSe5-2 isolated from halophytes.</title>
        <authorList>
            <person name="Duangmal K."/>
            <person name="Chantavorakit T."/>
        </authorList>
    </citation>
    <scope>NUCLEOTIDE SEQUENCE [LARGE SCALE GENOMIC DNA]</scope>
    <source>
        <strain evidence="1 2">RSe5-2</strain>
    </source>
</reference>
<evidence type="ECO:0000313" key="1">
    <source>
        <dbReference type="EMBL" id="MDA2811053.1"/>
    </source>
</evidence>
<protein>
    <submittedName>
        <fullName evidence="1">Uncharacterized protein</fullName>
    </submittedName>
</protein>
<dbReference type="RefSeq" id="WP_270685518.1">
    <property type="nucleotide sequence ID" value="NZ_JAQFWQ010000023.1"/>
</dbReference>
<evidence type="ECO:0000313" key="2">
    <source>
        <dbReference type="Proteomes" id="UP001527866"/>
    </source>
</evidence>
<gene>
    <name evidence="1" type="ORF">O4J56_10435</name>
</gene>
<accession>A0ABT4U270</accession>